<organism evidence="2">
    <name type="scientific">Leifsonia sp. NPDC080035</name>
    <dbReference type="NCBI Taxonomy" id="3143936"/>
    <lineage>
        <taxon>Bacteria</taxon>
        <taxon>Bacillati</taxon>
        <taxon>Actinomycetota</taxon>
        <taxon>Actinomycetes</taxon>
        <taxon>Micrococcales</taxon>
        <taxon>Microbacteriaceae</taxon>
        <taxon>Leifsonia</taxon>
    </lineage>
</organism>
<dbReference type="GO" id="GO:0003677">
    <property type="term" value="F:DNA binding"/>
    <property type="evidence" value="ECO:0007669"/>
    <property type="project" value="UniProtKB-KW"/>
</dbReference>
<proteinExistence type="predicted"/>
<accession>A0AAU7GAK0</accession>
<feature type="region of interest" description="Disordered" evidence="1">
    <location>
        <begin position="194"/>
        <end position="213"/>
    </location>
</feature>
<name>A0AAU7GAK0_9MICO</name>
<gene>
    <name evidence="2" type="ORF">AAME72_12835</name>
</gene>
<dbReference type="AlphaFoldDB" id="A0AAU7GAK0"/>
<protein>
    <submittedName>
        <fullName evidence="2">DNA-binding protein</fullName>
    </submittedName>
</protein>
<dbReference type="EMBL" id="CP157390">
    <property type="protein sequence ID" value="XBM46966.1"/>
    <property type="molecule type" value="Genomic_DNA"/>
</dbReference>
<evidence type="ECO:0000313" key="2">
    <source>
        <dbReference type="EMBL" id="XBM46966.1"/>
    </source>
</evidence>
<evidence type="ECO:0000256" key="1">
    <source>
        <dbReference type="SAM" id="MobiDB-lite"/>
    </source>
</evidence>
<sequence length="213" mass="22229">MYVITADQVGSRTRPDIVGAVQSALGERFGDHLALPVDRNAGDELQALTGHAATALDIVLDLTRSGEWSVGLGIGTVRLPLPRNTREATGDAFVAARSAVTRAKRSATRFASESVAEPRSAEDVEALLGLLLTIRSTRSAAGWELYDLVTSGLTQAEAGARLGITPQSASDRARAAGLRAELAARPALTRLLESADAAQAAGDEDADRPTEDG</sequence>
<keyword evidence="2" id="KW-0238">DNA-binding</keyword>
<dbReference type="RefSeq" id="WP_348786942.1">
    <property type="nucleotide sequence ID" value="NZ_CP157390.1"/>
</dbReference>
<reference evidence="2" key="1">
    <citation type="submission" date="2024-05" db="EMBL/GenBank/DDBJ databases">
        <title>The Natural Products Discovery Center: Release of the First 8490 Sequenced Strains for Exploring Actinobacteria Biosynthetic Diversity.</title>
        <authorList>
            <person name="Kalkreuter E."/>
            <person name="Kautsar S.A."/>
            <person name="Yang D."/>
            <person name="Bader C.D."/>
            <person name="Teijaro C.N."/>
            <person name="Fluegel L."/>
            <person name="Davis C.M."/>
            <person name="Simpson J.R."/>
            <person name="Lauterbach L."/>
            <person name="Steele A.D."/>
            <person name="Gui C."/>
            <person name="Meng S."/>
            <person name="Li G."/>
            <person name="Viehrig K."/>
            <person name="Ye F."/>
            <person name="Su P."/>
            <person name="Kiefer A.F."/>
            <person name="Nichols A."/>
            <person name="Cepeda A.J."/>
            <person name="Yan W."/>
            <person name="Fan B."/>
            <person name="Jiang Y."/>
            <person name="Adhikari A."/>
            <person name="Zheng C.-J."/>
            <person name="Schuster L."/>
            <person name="Cowan T.M."/>
            <person name="Smanski M.J."/>
            <person name="Chevrette M.G."/>
            <person name="de Carvalho L.P.S."/>
            <person name="Shen B."/>
        </authorList>
    </citation>
    <scope>NUCLEOTIDE SEQUENCE</scope>
    <source>
        <strain evidence="2">NPDC080035</strain>
    </source>
</reference>